<evidence type="ECO:0008006" key="9">
    <source>
        <dbReference type="Google" id="ProtNLM"/>
    </source>
</evidence>
<keyword evidence="8" id="KW-1185">Reference proteome</keyword>
<keyword evidence="5" id="KW-0472">Membrane</keyword>
<dbReference type="HAMAP" id="MF_01139">
    <property type="entry name" value="ISPT"/>
    <property type="match status" value="1"/>
</dbReference>
<keyword evidence="5" id="KW-0812">Transmembrane</keyword>
<dbReference type="GO" id="GO:0016094">
    <property type="term" value="P:polyprenol biosynthetic process"/>
    <property type="evidence" value="ECO:0007669"/>
    <property type="project" value="TreeGrafter"/>
</dbReference>
<evidence type="ECO:0000256" key="3">
    <source>
        <dbReference type="ARBA" id="ARBA00022842"/>
    </source>
</evidence>
<keyword evidence="2" id="KW-0808">Transferase</keyword>
<dbReference type="SUPFAM" id="SSF64005">
    <property type="entry name" value="Undecaprenyl diphosphate synthase"/>
    <property type="match status" value="1"/>
</dbReference>
<dbReference type="GO" id="GO:0005811">
    <property type="term" value="C:lipid droplet"/>
    <property type="evidence" value="ECO:0007669"/>
    <property type="project" value="TreeGrafter"/>
</dbReference>
<dbReference type="GO" id="GO:0045547">
    <property type="term" value="F:ditrans,polycis-polyprenyl diphosphate synthase [(2E,6E)-farnesyl diphosphate specific] activity"/>
    <property type="evidence" value="ECO:0007669"/>
    <property type="project" value="TreeGrafter"/>
</dbReference>
<dbReference type="Pfam" id="PF01255">
    <property type="entry name" value="Prenyltransf"/>
    <property type="match status" value="1"/>
</dbReference>
<evidence type="ECO:0000256" key="6">
    <source>
        <dbReference type="SAM" id="SignalP"/>
    </source>
</evidence>
<gene>
    <name evidence="7" type="ORF">CVT25_009188</name>
</gene>
<dbReference type="Gene3D" id="3.40.1180.10">
    <property type="entry name" value="Decaprenyl diphosphate synthase-like"/>
    <property type="match status" value="1"/>
</dbReference>
<evidence type="ECO:0000256" key="4">
    <source>
        <dbReference type="SAM" id="MobiDB-lite"/>
    </source>
</evidence>
<dbReference type="GO" id="GO:1904423">
    <property type="term" value="C:dehydrodolichyl diphosphate synthase complex"/>
    <property type="evidence" value="ECO:0007669"/>
    <property type="project" value="TreeGrafter"/>
</dbReference>
<keyword evidence="6" id="KW-0732">Signal</keyword>
<keyword evidence="3" id="KW-0460">Magnesium</keyword>
<dbReference type="AlphaFoldDB" id="A0A409WWA6"/>
<dbReference type="PANTHER" id="PTHR10291:SF43">
    <property type="entry name" value="DEHYDRODOLICHYL DIPHOSPHATE SYNTHASE COMPLEX SUBUNIT DHDDS"/>
    <property type="match status" value="1"/>
</dbReference>
<evidence type="ECO:0000256" key="5">
    <source>
        <dbReference type="SAM" id="Phobius"/>
    </source>
</evidence>
<dbReference type="OrthoDB" id="4173905at2759"/>
<dbReference type="PROSITE" id="PS01066">
    <property type="entry name" value="UPP_SYNTHASE"/>
    <property type="match status" value="1"/>
</dbReference>
<dbReference type="STRING" id="93625.A0A409WWA6"/>
<feature type="transmembrane region" description="Helical" evidence="5">
    <location>
        <begin position="459"/>
        <end position="484"/>
    </location>
</feature>
<protein>
    <recommendedName>
        <fullName evidence="9">Alkyl transferase</fullName>
    </recommendedName>
</protein>
<name>A0A409WWA6_PSICY</name>
<proteinExistence type="inferred from homology"/>
<evidence type="ECO:0000256" key="1">
    <source>
        <dbReference type="ARBA" id="ARBA00005432"/>
    </source>
</evidence>
<dbReference type="EMBL" id="NHYD01003093">
    <property type="protein sequence ID" value="PPQ82810.1"/>
    <property type="molecule type" value="Genomic_DNA"/>
</dbReference>
<feature type="chain" id="PRO_5019225013" description="Alkyl transferase" evidence="6">
    <location>
        <begin position="20"/>
        <end position="771"/>
    </location>
</feature>
<accession>A0A409WWA6</accession>
<dbReference type="GO" id="GO:0005783">
    <property type="term" value="C:endoplasmic reticulum"/>
    <property type="evidence" value="ECO:0007669"/>
    <property type="project" value="TreeGrafter"/>
</dbReference>
<evidence type="ECO:0000313" key="7">
    <source>
        <dbReference type="EMBL" id="PPQ82810.1"/>
    </source>
</evidence>
<keyword evidence="5" id="KW-1133">Transmembrane helix</keyword>
<feature type="region of interest" description="Disordered" evidence="4">
    <location>
        <begin position="262"/>
        <end position="297"/>
    </location>
</feature>
<feature type="compositionally biased region" description="Basic and acidic residues" evidence="4">
    <location>
        <begin position="284"/>
        <end position="294"/>
    </location>
</feature>
<comment type="caution">
    <text evidence="7">The sequence shown here is derived from an EMBL/GenBank/DDBJ whole genome shotgun (WGS) entry which is preliminary data.</text>
</comment>
<dbReference type="NCBIfam" id="TIGR00055">
    <property type="entry name" value="uppS"/>
    <property type="match status" value="1"/>
</dbReference>
<feature type="signal peptide" evidence="6">
    <location>
        <begin position="1"/>
        <end position="19"/>
    </location>
</feature>
<dbReference type="CDD" id="cd00475">
    <property type="entry name" value="Cis_IPPS"/>
    <property type="match status" value="1"/>
</dbReference>
<dbReference type="InParanoid" id="A0A409WWA6"/>
<comment type="similarity">
    <text evidence="1">Belongs to the UPP synthase family.</text>
</comment>
<reference evidence="7 8" key="1">
    <citation type="journal article" date="2018" name="Evol. Lett.">
        <title>Horizontal gene cluster transfer increased hallucinogenic mushroom diversity.</title>
        <authorList>
            <person name="Reynolds H.T."/>
            <person name="Vijayakumar V."/>
            <person name="Gluck-Thaler E."/>
            <person name="Korotkin H.B."/>
            <person name="Matheny P.B."/>
            <person name="Slot J.C."/>
        </authorList>
    </citation>
    <scope>NUCLEOTIDE SEQUENCE [LARGE SCALE GENOMIC DNA]</scope>
    <source>
        <strain evidence="7 8">2631</strain>
    </source>
</reference>
<feature type="transmembrane region" description="Helical" evidence="5">
    <location>
        <begin position="424"/>
        <end position="447"/>
    </location>
</feature>
<organism evidence="7 8">
    <name type="scientific">Psilocybe cyanescens</name>
    <dbReference type="NCBI Taxonomy" id="93625"/>
    <lineage>
        <taxon>Eukaryota</taxon>
        <taxon>Fungi</taxon>
        <taxon>Dikarya</taxon>
        <taxon>Basidiomycota</taxon>
        <taxon>Agaricomycotina</taxon>
        <taxon>Agaricomycetes</taxon>
        <taxon>Agaricomycetidae</taxon>
        <taxon>Agaricales</taxon>
        <taxon>Agaricineae</taxon>
        <taxon>Strophariaceae</taxon>
        <taxon>Psilocybe</taxon>
    </lineage>
</organism>
<dbReference type="PANTHER" id="PTHR10291">
    <property type="entry name" value="DEHYDRODOLICHYL DIPHOSPHATE SYNTHASE FAMILY MEMBER"/>
    <property type="match status" value="1"/>
</dbReference>
<evidence type="ECO:0000256" key="2">
    <source>
        <dbReference type="ARBA" id="ARBA00022679"/>
    </source>
</evidence>
<dbReference type="GO" id="GO:0016020">
    <property type="term" value="C:membrane"/>
    <property type="evidence" value="ECO:0007669"/>
    <property type="project" value="TreeGrafter"/>
</dbReference>
<dbReference type="InterPro" id="IPR001441">
    <property type="entry name" value="UPP_synth-like"/>
</dbReference>
<dbReference type="InterPro" id="IPR018520">
    <property type="entry name" value="UPP_synth-like_CS"/>
</dbReference>
<evidence type="ECO:0000313" key="8">
    <source>
        <dbReference type="Proteomes" id="UP000283269"/>
    </source>
</evidence>
<dbReference type="FunFam" id="3.40.1180.10:FF:000005">
    <property type="entry name" value="Alkyl transferase"/>
    <property type="match status" value="1"/>
</dbReference>
<dbReference type="Proteomes" id="UP000283269">
    <property type="component" value="Unassembled WGS sequence"/>
</dbReference>
<sequence length="771" mass="87032">MYFVLLVMAVASRLSFINARPAVSVVFPQSLSDFWISTSPNADTLDFSARDASSQNLRTMSEIVWSCIVTVFACSWVSVHPNIPSPHDSDFVIFRRRIGLMFWAIIGPELLMIWAMRQWLQASNIAKIYEDHGWTKVHGHFLVMGGFMLYRNGVPTQTLSIEKFHKHLEAGSIDFPNITKEDIVDRSKGDLFSKVIVMVQVAWFAVQCIARRAQGLTITELEIVTLAFTTLNGAMYAFWWNKPLDVRYSVRVDFKSDPIPDAECPAITAHDPEPKSDSNPAAERQQEPQSETKTDAAVARPYARIVDEEHWVYMDILRASEAKNKQLRPEPVVEPTPFKTRLHMQISKTATSTRDALLRPFIMVGEYVKKEGLFSALFDAFVYWPIKNVLDGLGDIVESDESKKVATGAVRVPMFYAPMMVPGAVSWIRTGAAILGVVFGSIHMAAWSGSFATHSEQTAWRVASLIITIIPAIILLTNVLNYLLERASSDFEDGDKFSHSPFLRTMILRRGWVWLQNKIATKARNIILKILSTGPIPQHVAFVMDGNRRYARRNSKAVPEGHSDGFITLRKMLEVCMRLNVKCVSAYAFSIENFKRSEEEVSSLMALAEEKLLELCGHGDLLDQYGVRLNVIGNVKMLPESVQRAARKAEDMTRHNKRAIFNICMPYTSRDEMTTAVESCVRNSLLAGSKDAIITEKDIDRQMMTSLGGSPPLDILVRTSGVKRLSDYMLWQCCEDTQLQFSSTYWPDFGLFDFIPIILDFQLKAWSTSNL</sequence>
<dbReference type="InterPro" id="IPR036424">
    <property type="entry name" value="UPP_synth-like_sf"/>
</dbReference>